<organism evidence="2">
    <name type="scientific">marine sediment metagenome</name>
    <dbReference type="NCBI Taxonomy" id="412755"/>
    <lineage>
        <taxon>unclassified sequences</taxon>
        <taxon>metagenomes</taxon>
        <taxon>ecological metagenomes</taxon>
    </lineage>
</organism>
<dbReference type="SUPFAM" id="SSF101386">
    <property type="entry name" value="all-alpha NTP pyrophosphatases"/>
    <property type="match status" value="1"/>
</dbReference>
<dbReference type="Gene3D" id="1.10.287.1080">
    <property type="entry name" value="MazG-like"/>
    <property type="match status" value="1"/>
</dbReference>
<name>A0A0F9RWU9_9ZZZZ</name>
<gene>
    <name evidence="2" type="ORF">LCGC14_0922430</name>
</gene>
<feature type="domain" description="NTP pyrophosphohydrolase MazG-like" evidence="1">
    <location>
        <begin position="56"/>
        <end position="107"/>
    </location>
</feature>
<dbReference type="Pfam" id="PF03819">
    <property type="entry name" value="MazG"/>
    <property type="match status" value="1"/>
</dbReference>
<sequence length="112" mass="12733">MDLLRVYLNGSILNSGNKKALDFARERLQPIKEEKLEARHKKNNDKHRQGTAYAANILHHLEEEVDELADALKANDFDNAIEEIADVINCAEILAAALYVSNQDVAYHFKEE</sequence>
<dbReference type="EMBL" id="LAZR01003125">
    <property type="protein sequence ID" value="KKN21703.1"/>
    <property type="molecule type" value="Genomic_DNA"/>
</dbReference>
<evidence type="ECO:0000259" key="1">
    <source>
        <dbReference type="Pfam" id="PF03819"/>
    </source>
</evidence>
<comment type="caution">
    <text evidence="2">The sequence shown here is derived from an EMBL/GenBank/DDBJ whole genome shotgun (WGS) entry which is preliminary data.</text>
</comment>
<accession>A0A0F9RWU9</accession>
<dbReference type="AlphaFoldDB" id="A0A0F9RWU9"/>
<dbReference type="InterPro" id="IPR004518">
    <property type="entry name" value="MazG-like_dom"/>
</dbReference>
<protein>
    <recommendedName>
        <fullName evidence="1">NTP pyrophosphohydrolase MazG-like domain-containing protein</fullName>
    </recommendedName>
</protein>
<evidence type="ECO:0000313" key="2">
    <source>
        <dbReference type="EMBL" id="KKN21703.1"/>
    </source>
</evidence>
<proteinExistence type="predicted"/>
<reference evidence="2" key="1">
    <citation type="journal article" date="2015" name="Nature">
        <title>Complex archaea that bridge the gap between prokaryotes and eukaryotes.</title>
        <authorList>
            <person name="Spang A."/>
            <person name="Saw J.H."/>
            <person name="Jorgensen S.L."/>
            <person name="Zaremba-Niedzwiedzka K."/>
            <person name="Martijn J."/>
            <person name="Lind A.E."/>
            <person name="van Eijk R."/>
            <person name="Schleper C."/>
            <person name="Guy L."/>
            <person name="Ettema T.J."/>
        </authorList>
    </citation>
    <scope>NUCLEOTIDE SEQUENCE</scope>
</reference>